<dbReference type="PANTHER" id="PTHR13812">
    <property type="entry name" value="KETIMINE REDUCTASE MU-CRYSTALLIN"/>
    <property type="match status" value="1"/>
</dbReference>
<dbReference type="InterPro" id="IPR036291">
    <property type="entry name" value="NAD(P)-bd_dom_sf"/>
</dbReference>
<proteinExistence type="predicted"/>
<dbReference type="Proteomes" id="UP000697802">
    <property type="component" value="Unassembled WGS sequence"/>
</dbReference>
<dbReference type="Pfam" id="PF02423">
    <property type="entry name" value="OCD_Mu_crystall"/>
    <property type="match status" value="1"/>
</dbReference>
<dbReference type="PIRSF" id="PIRSF001439">
    <property type="entry name" value="CryM"/>
    <property type="match status" value="1"/>
</dbReference>
<dbReference type="SUPFAM" id="SSF51735">
    <property type="entry name" value="NAD(P)-binding Rossmann-fold domains"/>
    <property type="match status" value="1"/>
</dbReference>
<reference evidence="1 2" key="1">
    <citation type="submission" date="2018-02" db="EMBL/GenBank/DDBJ databases">
        <authorList>
            <person name="Machado R.A."/>
        </authorList>
    </citation>
    <scope>NUCLEOTIDE SEQUENCE [LARGE SCALE GENOMIC DNA]</scope>
    <source>
        <strain evidence="1 2">T327</strain>
    </source>
</reference>
<protein>
    <submittedName>
        <fullName evidence="1">2,3-diaminopropionate biosynthesis protein SbnB</fullName>
    </submittedName>
</protein>
<evidence type="ECO:0000313" key="1">
    <source>
        <dbReference type="EMBL" id="NHB89316.1"/>
    </source>
</evidence>
<accession>A0ABX0GM72</accession>
<sequence>MRLIREKDVELLCNDWDELVSAIKEAIFIKEIGEYSQPLKPYLRCSDPTNRIIAMPSWVGGDINKAGIKWIASFPKNITKGLPRANSITILNDIETGIPCAIVLGAAISSFRTAAVSLYVLKQYMESWREKKINVGIIGFGPIGVTHYRAISSLSYRVGSIKVHDIKSSKLAELEPNNRETSLKRLLANSDVVITCTPSKSPYIYEKPKKGSLHLNVSLRDYSLESLKHFDKHIVDDWMEVCREGTNIENMHQAGQLAPEQVSVLSIVNSCLNMKNGKTVMFSPMGMSIFDIAIANYVLKKAEESNIGVCLDEL</sequence>
<dbReference type="EMBL" id="PUJU01000041">
    <property type="protein sequence ID" value="NHB89316.1"/>
    <property type="molecule type" value="Genomic_DNA"/>
</dbReference>
<organism evidence="1 2">
    <name type="scientific">Photorhabdus tasmaniensis</name>
    <dbReference type="NCBI Taxonomy" id="1004159"/>
    <lineage>
        <taxon>Bacteria</taxon>
        <taxon>Pseudomonadati</taxon>
        <taxon>Pseudomonadota</taxon>
        <taxon>Gammaproteobacteria</taxon>
        <taxon>Enterobacterales</taxon>
        <taxon>Morganellaceae</taxon>
        <taxon>Photorhabdus</taxon>
    </lineage>
</organism>
<dbReference type="Gene3D" id="3.30.1780.10">
    <property type="entry name" value="ornithine cyclodeaminase, domain 1"/>
    <property type="match status" value="1"/>
</dbReference>
<gene>
    <name evidence="1" type="ORF">C5471_17100</name>
</gene>
<comment type="caution">
    <text evidence="1">The sequence shown here is derived from an EMBL/GenBank/DDBJ whole genome shotgun (WGS) entry which is preliminary data.</text>
</comment>
<evidence type="ECO:0000313" key="2">
    <source>
        <dbReference type="Proteomes" id="UP000697802"/>
    </source>
</evidence>
<name>A0ABX0GM72_9GAMM</name>
<dbReference type="PANTHER" id="PTHR13812:SF19">
    <property type="entry name" value="KETIMINE REDUCTASE MU-CRYSTALLIN"/>
    <property type="match status" value="1"/>
</dbReference>
<dbReference type="Gene3D" id="3.40.50.720">
    <property type="entry name" value="NAD(P)-binding Rossmann-like Domain"/>
    <property type="match status" value="1"/>
</dbReference>
<keyword evidence="2" id="KW-1185">Reference proteome</keyword>
<dbReference type="RefSeq" id="WP_133816431.1">
    <property type="nucleotide sequence ID" value="NZ_CAWPIF010000041.1"/>
</dbReference>
<dbReference type="InterPro" id="IPR003462">
    <property type="entry name" value="ODC_Mu_crystall"/>
</dbReference>
<dbReference type="InterPro" id="IPR023401">
    <property type="entry name" value="ODC_N"/>
</dbReference>